<organism evidence="6 7">
    <name type="scientific">Streptosporangium jomthongense</name>
    <dbReference type="NCBI Taxonomy" id="1193683"/>
    <lineage>
        <taxon>Bacteria</taxon>
        <taxon>Bacillati</taxon>
        <taxon>Actinomycetota</taxon>
        <taxon>Actinomycetes</taxon>
        <taxon>Streptosporangiales</taxon>
        <taxon>Streptosporangiaceae</taxon>
        <taxon>Streptosporangium</taxon>
    </lineage>
</organism>
<gene>
    <name evidence="6" type="ORF">ACFOYY_36525</name>
</gene>
<keyword evidence="7" id="KW-1185">Reference proteome</keyword>
<dbReference type="Proteomes" id="UP001595698">
    <property type="component" value="Unassembled WGS sequence"/>
</dbReference>
<evidence type="ECO:0000256" key="2">
    <source>
        <dbReference type="ARBA" id="ARBA00023054"/>
    </source>
</evidence>
<dbReference type="Gene3D" id="2.40.30.170">
    <property type="match status" value="1"/>
</dbReference>
<dbReference type="Gene3D" id="2.40.50.100">
    <property type="match status" value="1"/>
</dbReference>
<name>A0ABV8FAI8_9ACTN</name>
<evidence type="ECO:0000256" key="1">
    <source>
        <dbReference type="ARBA" id="ARBA00004196"/>
    </source>
</evidence>
<dbReference type="Gene3D" id="2.40.420.20">
    <property type="match status" value="1"/>
</dbReference>
<comment type="subcellular location">
    <subcellularLocation>
        <location evidence="1">Cell envelope</location>
    </subcellularLocation>
</comment>
<evidence type="ECO:0000256" key="3">
    <source>
        <dbReference type="SAM" id="MobiDB-lite"/>
    </source>
</evidence>
<keyword evidence="2" id="KW-0175">Coiled coil</keyword>
<evidence type="ECO:0000313" key="6">
    <source>
        <dbReference type="EMBL" id="MFC3985682.1"/>
    </source>
</evidence>
<dbReference type="Pfam" id="PF25984">
    <property type="entry name" value="BSH_YknX"/>
    <property type="match status" value="1"/>
</dbReference>
<evidence type="ECO:0000259" key="4">
    <source>
        <dbReference type="Pfam" id="PF25984"/>
    </source>
</evidence>
<sequence>MNGTLAVLLLGGVGIAFSSLGGSTSSSADATSAAGGAARAVTVTRSTVTASVSASGAVESAQARSLGFGTNGTVKKIYVEVGDKVRKGQILARLDDSAARESLDAAAAALDSADDDTSTAALYAQYVNARNTYRAAERTVAATVIKAPFAGTVTAVNGTVGGPASGGSASSSGSSGSSGSSTGSSGGSSRTASGSTGSSSTGFVELADTRKLQLVGTFTESDITKLKIGQSAAVTFDALPGVTATGKVTQIQPTAATSNNVVQYPVTISFVQVPTEIRLGQTATVKVAVGQAENVLAVPSTVVTTTGGRSTVTVLRNGAQTPVQVEVGVRGDTLTEITSGLAEGDQVVRPAATGTNQQGGFPGLGGGNRGGGGLGGVR</sequence>
<dbReference type="PANTHER" id="PTHR32347">
    <property type="entry name" value="EFFLUX SYSTEM COMPONENT YKNX-RELATED"/>
    <property type="match status" value="1"/>
</dbReference>
<accession>A0ABV8FAI8</accession>
<dbReference type="InterPro" id="IPR058636">
    <property type="entry name" value="Beta-barrel_YknX"/>
</dbReference>
<dbReference type="InterPro" id="IPR058639">
    <property type="entry name" value="BSH_YknX-like"/>
</dbReference>
<dbReference type="Pfam" id="PF25990">
    <property type="entry name" value="Beta-barrel_YknX"/>
    <property type="match status" value="1"/>
</dbReference>
<dbReference type="SUPFAM" id="SSF111369">
    <property type="entry name" value="HlyD-like secretion proteins"/>
    <property type="match status" value="1"/>
</dbReference>
<dbReference type="InterPro" id="IPR050465">
    <property type="entry name" value="UPF0194_transport"/>
</dbReference>
<dbReference type="PANTHER" id="PTHR32347:SF14">
    <property type="entry name" value="EFFLUX SYSTEM COMPONENT YKNX-RELATED"/>
    <property type="match status" value="1"/>
</dbReference>
<evidence type="ECO:0000259" key="5">
    <source>
        <dbReference type="Pfam" id="PF25990"/>
    </source>
</evidence>
<evidence type="ECO:0000313" key="7">
    <source>
        <dbReference type="Proteomes" id="UP001595698"/>
    </source>
</evidence>
<dbReference type="EMBL" id="JBHSBC010000048">
    <property type="protein sequence ID" value="MFC3985682.1"/>
    <property type="molecule type" value="Genomic_DNA"/>
</dbReference>
<protein>
    <submittedName>
        <fullName evidence="6">Efflux RND transporter periplasmic adaptor subunit</fullName>
    </submittedName>
</protein>
<feature type="domain" description="YknX-like beta-barrel" evidence="5">
    <location>
        <begin position="213"/>
        <end position="287"/>
    </location>
</feature>
<feature type="compositionally biased region" description="Low complexity" evidence="3">
    <location>
        <begin position="166"/>
        <end position="201"/>
    </location>
</feature>
<dbReference type="RefSeq" id="WP_386195828.1">
    <property type="nucleotide sequence ID" value="NZ_JBHSBC010000048.1"/>
</dbReference>
<feature type="compositionally biased region" description="Gly residues" evidence="3">
    <location>
        <begin position="360"/>
        <end position="378"/>
    </location>
</feature>
<feature type="region of interest" description="Disordered" evidence="3">
    <location>
        <begin position="164"/>
        <end position="201"/>
    </location>
</feature>
<proteinExistence type="predicted"/>
<feature type="domain" description="YknX-like barrel-sandwich hybrid" evidence="4">
    <location>
        <begin position="71"/>
        <end position="159"/>
    </location>
</feature>
<comment type="caution">
    <text evidence="6">The sequence shown here is derived from an EMBL/GenBank/DDBJ whole genome shotgun (WGS) entry which is preliminary data.</text>
</comment>
<feature type="region of interest" description="Disordered" evidence="3">
    <location>
        <begin position="355"/>
        <end position="378"/>
    </location>
</feature>
<reference evidence="7" key="1">
    <citation type="journal article" date="2019" name="Int. J. Syst. Evol. Microbiol.">
        <title>The Global Catalogue of Microorganisms (GCM) 10K type strain sequencing project: providing services to taxonomists for standard genome sequencing and annotation.</title>
        <authorList>
            <consortium name="The Broad Institute Genomics Platform"/>
            <consortium name="The Broad Institute Genome Sequencing Center for Infectious Disease"/>
            <person name="Wu L."/>
            <person name="Ma J."/>
        </authorList>
    </citation>
    <scope>NUCLEOTIDE SEQUENCE [LARGE SCALE GENOMIC DNA]</scope>
    <source>
        <strain evidence="7">TBRC 7912</strain>
    </source>
</reference>